<evidence type="ECO:0000313" key="2">
    <source>
        <dbReference type="EMBL" id="KER24908.1"/>
    </source>
</evidence>
<dbReference type="AlphaFoldDB" id="A0A074ZCL6"/>
<dbReference type="EMBL" id="KL596793">
    <property type="protein sequence ID" value="KER24908.1"/>
    <property type="molecule type" value="Genomic_DNA"/>
</dbReference>
<dbReference type="KEGG" id="ovi:T265_07531"/>
<evidence type="ECO:0000256" key="1">
    <source>
        <dbReference type="SAM" id="Phobius"/>
    </source>
</evidence>
<organism evidence="2 3">
    <name type="scientific">Opisthorchis viverrini</name>
    <name type="common">Southeast Asian liver fluke</name>
    <dbReference type="NCBI Taxonomy" id="6198"/>
    <lineage>
        <taxon>Eukaryota</taxon>
        <taxon>Metazoa</taxon>
        <taxon>Spiralia</taxon>
        <taxon>Lophotrochozoa</taxon>
        <taxon>Platyhelminthes</taxon>
        <taxon>Trematoda</taxon>
        <taxon>Digenea</taxon>
        <taxon>Opisthorchiida</taxon>
        <taxon>Opisthorchiata</taxon>
        <taxon>Opisthorchiidae</taxon>
        <taxon>Opisthorchis</taxon>
    </lineage>
</organism>
<proteinExistence type="predicted"/>
<sequence length="68" mass="7505">MNIDGMRMTFERGRKAGGRLAGLPTGLKTSRCYSKNKRKSILVASPSIFTTVLMPPTFLKYKLAGPSR</sequence>
<evidence type="ECO:0000313" key="3">
    <source>
        <dbReference type="Proteomes" id="UP000054324"/>
    </source>
</evidence>
<gene>
    <name evidence="2" type="ORF">T265_07531</name>
</gene>
<dbReference type="GeneID" id="20321710"/>
<dbReference type="CTD" id="20321710"/>
<feature type="transmembrane region" description="Helical" evidence="1">
    <location>
        <begin position="41"/>
        <end position="59"/>
    </location>
</feature>
<reference evidence="2 3" key="1">
    <citation type="submission" date="2013-11" db="EMBL/GenBank/DDBJ databases">
        <title>Opisthorchis viverrini - life in the bile duct.</title>
        <authorList>
            <person name="Young N.D."/>
            <person name="Nagarajan N."/>
            <person name="Lin S.J."/>
            <person name="Korhonen P.K."/>
            <person name="Jex A.R."/>
            <person name="Hall R.S."/>
            <person name="Safavi-Hemami H."/>
            <person name="Kaewkong W."/>
            <person name="Bertrand D."/>
            <person name="Gao S."/>
            <person name="Seet Q."/>
            <person name="Wongkham S."/>
            <person name="Teh B.T."/>
            <person name="Wongkham C."/>
            <person name="Intapan P.M."/>
            <person name="Maleewong W."/>
            <person name="Yang X."/>
            <person name="Hu M."/>
            <person name="Wang Z."/>
            <person name="Hofmann A."/>
            <person name="Sternberg P.W."/>
            <person name="Tan P."/>
            <person name="Wang J."/>
            <person name="Gasser R.B."/>
        </authorList>
    </citation>
    <scope>NUCLEOTIDE SEQUENCE [LARGE SCALE GENOMIC DNA]</scope>
</reference>
<dbReference type="RefSeq" id="XP_009171340.1">
    <property type="nucleotide sequence ID" value="XM_009173076.1"/>
</dbReference>
<keyword evidence="3" id="KW-1185">Reference proteome</keyword>
<dbReference type="Proteomes" id="UP000054324">
    <property type="component" value="Unassembled WGS sequence"/>
</dbReference>
<protein>
    <submittedName>
        <fullName evidence="2">Uncharacterized protein</fullName>
    </submittedName>
</protein>
<keyword evidence="1" id="KW-0812">Transmembrane</keyword>
<accession>A0A074ZCL6</accession>
<keyword evidence="1" id="KW-0472">Membrane</keyword>
<name>A0A074ZCL6_OPIVI</name>
<keyword evidence="1" id="KW-1133">Transmembrane helix</keyword>